<keyword evidence="3" id="KW-1185">Reference proteome</keyword>
<dbReference type="AlphaFoldDB" id="A0A3M7PUJ9"/>
<dbReference type="EMBL" id="REGN01008920">
    <property type="protein sequence ID" value="RNA02338.1"/>
    <property type="molecule type" value="Genomic_DNA"/>
</dbReference>
<protein>
    <submittedName>
        <fullName evidence="2">Uncharacterized protein</fullName>
    </submittedName>
</protein>
<evidence type="ECO:0000313" key="3">
    <source>
        <dbReference type="Proteomes" id="UP000276133"/>
    </source>
</evidence>
<gene>
    <name evidence="2" type="ORF">BpHYR1_042041</name>
</gene>
<comment type="caution">
    <text evidence="2">The sequence shown here is derived from an EMBL/GenBank/DDBJ whole genome shotgun (WGS) entry which is preliminary data.</text>
</comment>
<reference evidence="2 3" key="1">
    <citation type="journal article" date="2018" name="Sci. Rep.">
        <title>Genomic signatures of local adaptation to the degree of environmental predictability in rotifers.</title>
        <authorList>
            <person name="Franch-Gras L."/>
            <person name="Hahn C."/>
            <person name="Garcia-Roger E.M."/>
            <person name="Carmona M.J."/>
            <person name="Serra M."/>
            <person name="Gomez A."/>
        </authorList>
    </citation>
    <scope>NUCLEOTIDE SEQUENCE [LARGE SCALE GENOMIC DNA]</scope>
    <source>
        <strain evidence="2">HYR1</strain>
    </source>
</reference>
<feature type="region of interest" description="Disordered" evidence="1">
    <location>
        <begin position="1"/>
        <end position="24"/>
    </location>
</feature>
<evidence type="ECO:0000256" key="1">
    <source>
        <dbReference type="SAM" id="MobiDB-lite"/>
    </source>
</evidence>
<proteinExistence type="predicted"/>
<dbReference type="Proteomes" id="UP000276133">
    <property type="component" value="Unassembled WGS sequence"/>
</dbReference>
<accession>A0A3M7PUJ9</accession>
<name>A0A3M7PUJ9_BRAPC</name>
<organism evidence="2 3">
    <name type="scientific">Brachionus plicatilis</name>
    <name type="common">Marine rotifer</name>
    <name type="synonym">Brachionus muelleri</name>
    <dbReference type="NCBI Taxonomy" id="10195"/>
    <lineage>
        <taxon>Eukaryota</taxon>
        <taxon>Metazoa</taxon>
        <taxon>Spiralia</taxon>
        <taxon>Gnathifera</taxon>
        <taxon>Rotifera</taxon>
        <taxon>Eurotatoria</taxon>
        <taxon>Monogononta</taxon>
        <taxon>Pseudotrocha</taxon>
        <taxon>Ploima</taxon>
        <taxon>Brachionidae</taxon>
        <taxon>Brachionus</taxon>
    </lineage>
</organism>
<sequence>MKNDQSFNKSKSKMKNSSAKENLDESNKLPFVIDEFKWQPMNNPHFERRELGDNINSHTKRIRLPKLFLIDTN</sequence>
<evidence type="ECO:0000313" key="2">
    <source>
        <dbReference type="EMBL" id="RNA02338.1"/>
    </source>
</evidence>